<feature type="compositionally biased region" description="Low complexity" evidence="2">
    <location>
        <begin position="128"/>
        <end position="143"/>
    </location>
</feature>
<dbReference type="GeneID" id="30033911"/>
<dbReference type="EMBL" id="CP014503">
    <property type="protein sequence ID" value="ANB14453.1"/>
    <property type="molecule type" value="Genomic_DNA"/>
</dbReference>
<sequence length="247" mass="24833">MRFSYATSALLAVAATSVNAALVTQYVQVTVDVYEQAHVFVNGNGDPVSTSYELVSSEESAPTQVPSSHQHSDAQPVQIQLTTSTAAASSSPAPPPPAPTTSSSTTTPPPPPPPTTTSSPPPPPPAPSSSSASSDSSDSSSSSGSGEFSGQGTFYSPGMGSCGIESSDSDFIAALNAPQMGSPANPNANPNCGKKAIVYSGGKSVTVTIVDKCPSCAYGSLDLSPAAFNELADPSAGRIDISWSWAS</sequence>
<dbReference type="InterPro" id="IPR036908">
    <property type="entry name" value="RlpA-like_sf"/>
</dbReference>
<evidence type="ECO:0000313" key="5">
    <source>
        <dbReference type="EMBL" id="ANB14453.1"/>
    </source>
</evidence>
<dbReference type="OrthoDB" id="623670at2759"/>
<dbReference type="SUPFAM" id="SSF50685">
    <property type="entry name" value="Barwin-like endoglucanases"/>
    <property type="match status" value="1"/>
</dbReference>
<gene>
    <name evidence="5" type="ORF">AWJ20_2043</name>
</gene>
<feature type="compositionally biased region" description="Polar residues" evidence="2">
    <location>
        <begin position="50"/>
        <end position="81"/>
    </location>
</feature>
<reference evidence="5 6" key="1">
    <citation type="submission" date="2016-02" db="EMBL/GenBank/DDBJ databases">
        <title>Complete genome sequence and transcriptome regulation of the pentose utilising yeast Sugiyamaella lignohabitans.</title>
        <authorList>
            <person name="Bellasio M."/>
            <person name="Peymann A."/>
            <person name="Valli M."/>
            <person name="Sipitzky M."/>
            <person name="Graf A."/>
            <person name="Sauer M."/>
            <person name="Marx H."/>
            <person name="Mattanovich D."/>
        </authorList>
    </citation>
    <scope>NUCLEOTIDE SEQUENCE [LARGE SCALE GENOMIC DNA]</scope>
    <source>
        <strain evidence="5 6">CBS 10342</strain>
    </source>
</reference>
<feature type="compositionally biased region" description="Low complexity" evidence="2">
    <location>
        <begin position="82"/>
        <end position="91"/>
    </location>
</feature>
<dbReference type="KEGG" id="slb:AWJ20_2043"/>
<evidence type="ECO:0000256" key="2">
    <source>
        <dbReference type="SAM" id="MobiDB-lite"/>
    </source>
</evidence>
<feature type="compositionally biased region" description="Polar residues" evidence="2">
    <location>
        <begin position="144"/>
        <end position="154"/>
    </location>
</feature>
<evidence type="ECO:0000256" key="1">
    <source>
        <dbReference type="ARBA" id="ARBA00022729"/>
    </source>
</evidence>
<dbReference type="RefSeq" id="XP_018736930.1">
    <property type="nucleotide sequence ID" value="XM_018878970.1"/>
</dbReference>
<evidence type="ECO:0000259" key="4">
    <source>
        <dbReference type="Pfam" id="PF03330"/>
    </source>
</evidence>
<keyword evidence="1 3" id="KW-0732">Signal</keyword>
<feature type="region of interest" description="Disordered" evidence="2">
    <location>
        <begin position="50"/>
        <end position="161"/>
    </location>
</feature>
<dbReference type="InterPro" id="IPR051477">
    <property type="entry name" value="Expansin_CellWall"/>
</dbReference>
<name>A0A167EU11_9ASCO</name>
<dbReference type="Gene3D" id="2.40.40.10">
    <property type="entry name" value="RlpA-like domain"/>
    <property type="match status" value="1"/>
</dbReference>
<keyword evidence="6" id="KW-1185">Reference proteome</keyword>
<dbReference type="PANTHER" id="PTHR31836:SF28">
    <property type="entry name" value="SRCR DOMAIN-CONTAINING PROTEIN-RELATED"/>
    <property type="match status" value="1"/>
</dbReference>
<feature type="compositionally biased region" description="Pro residues" evidence="2">
    <location>
        <begin position="107"/>
        <end position="127"/>
    </location>
</feature>
<proteinExistence type="predicted"/>
<feature type="domain" description="RlpA-like protein double-psi beta-barrel" evidence="4">
    <location>
        <begin position="192"/>
        <end position="242"/>
    </location>
</feature>
<accession>A0A167EU11</accession>
<feature type="chain" id="PRO_5007885985" description="RlpA-like protein double-psi beta-barrel domain-containing protein" evidence="3">
    <location>
        <begin position="21"/>
        <end position="247"/>
    </location>
</feature>
<evidence type="ECO:0000256" key="3">
    <source>
        <dbReference type="SAM" id="SignalP"/>
    </source>
</evidence>
<dbReference type="Proteomes" id="UP000189580">
    <property type="component" value="Chromosome b"/>
</dbReference>
<protein>
    <recommendedName>
        <fullName evidence="4">RlpA-like protein double-psi beta-barrel domain-containing protein</fullName>
    </recommendedName>
</protein>
<dbReference type="Pfam" id="PF03330">
    <property type="entry name" value="DPBB_1"/>
    <property type="match status" value="1"/>
</dbReference>
<dbReference type="AlphaFoldDB" id="A0A167EU11"/>
<organism evidence="5 6">
    <name type="scientific">Sugiyamaella lignohabitans</name>
    <dbReference type="NCBI Taxonomy" id="796027"/>
    <lineage>
        <taxon>Eukaryota</taxon>
        <taxon>Fungi</taxon>
        <taxon>Dikarya</taxon>
        <taxon>Ascomycota</taxon>
        <taxon>Saccharomycotina</taxon>
        <taxon>Dipodascomycetes</taxon>
        <taxon>Dipodascales</taxon>
        <taxon>Trichomonascaceae</taxon>
        <taxon>Sugiyamaella</taxon>
    </lineage>
</organism>
<evidence type="ECO:0000313" key="6">
    <source>
        <dbReference type="Proteomes" id="UP000189580"/>
    </source>
</evidence>
<dbReference type="InterPro" id="IPR009009">
    <property type="entry name" value="RlpA-like_DPBB"/>
</dbReference>
<dbReference type="CDD" id="cd22191">
    <property type="entry name" value="DPBB_RlpA_EXP_N-like"/>
    <property type="match status" value="1"/>
</dbReference>
<feature type="signal peptide" evidence="3">
    <location>
        <begin position="1"/>
        <end position="20"/>
    </location>
</feature>
<dbReference type="PANTHER" id="PTHR31836">
    <property type="match status" value="1"/>
</dbReference>